<gene>
    <name evidence="1" type="ORF">SDC9_100465</name>
</gene>
<dbReference type="AlphaFoldDB" id="A0A645AL93"/>
<comment type="caution">
    <text evidence="1">The sequence shown here is derived from an EMBL/GenBank/DDBJ whole genome shotgun (WGS) entry which is preliminary data.</text>
</comment>
<dbReference type="EMBL" id="VSSQ01014457">
    <property type="protein sequence ID" value="MPM53696.1"/>
    <property type="molecule type" value="Genomic_DNA"/>
</dbReference>
<protein>
    <submittedName>
        <fullName evidence="1">Uncharacterized protein</fullName>
    </submittedName>
</protein>
<evidence type="ECO:0000313" key="1">
    <source>
        <dbReference type="EMBL" id="MPM53696.1"/>
    </source>
</evidence>
<proteinExistence type="predicted"/>
<accession>A0A645AL93</accession>
<sequence length="181" mass="20097">MVEVMKYAERMWCIHVEVRVVCSGFIVFCIPPHFGKGIGAGGVIIHHVEDYGDAAFVTLIDKLFIHQVGAVCLVEGEIECRIIAPAVVPVELLYRHQFNSVYAEIFQIVQFLNGSVNISLFCKISQQQFVNNQIIGCRSFKVCNLPVISIGLDFENRNYSVPFCRVGFVVGVGGGGDIWIV</sequence>
<reference evidence="1" key="1">
    <citation type="submission" date="2019-08" db="EMBL/GenBank/DDBJ databases">
        <authorList>
            <person name="Kucharzyk K."/>
            <person name="Murdoch R.W."/>
            <person name="Higgins S."/>
            <person name="Loffler F."/>
        </authorList>
    </citation>
    <scope>NUCLEOTIDE SEQUENCE</scope>
</reference>
<name>A0A645AL93_9ZZZZ</name>
<organism evidence="1">
    <name type="scientific">bioreactor metagenome</name>
    <dbReference type="NCBI Taxonomy" id="1076179"/>
    <lineage>
        <taxon>unclassified sequences</taxon>
        <taxon>metagenomes</taxon>
        <taxon>ecological metagenomes</taxon>
    </lineage>
</organism>